<accession>A0ABS4B900</accession>
<evidence type="ECO:0000259" key="1">
    <source>
        <dbReference type="Pfam" id="PF08463"/>
    </source>
</evidence>
<sequence>MLEAAKVKGVPLAALLTNIVSLVSYASGLKDILDLFLEIVELHFNAWLVQQRQAGVEFHENQLEWPKMLKKKIAENAEMMIENFDYAPFNQQGGAFRTKQLFGDKLDNVVNELNGYLIA</sequence>
<evidence type="ECO:0000313" key="2">
    <source>
        <dbReference type="EMBL" id="MBP0603412.1"/>
    </source>
</evidence>
<reference evidence="2 3" key="1">
    <citation type="submission" date="2021-03" db="EMBL/GenBank/DDBJ databases">
        <title>Plant growth promoting bacteria isolated from wild legumes nodules and trapping Phaseolus vulgaris L. nodules in the center and southern Mexico.</title>
        <authorList>
            <person name="Estrada P."/>
        </authorList>
    </citation>
    <scope>NUCLEOTIDE SEQUENCE [LARGE SCALE GENOMIC DNA]</scope>
    <source>
        <strain evidence="2 3">MaGu-431</strain>
    </source>
</reference>
<keyword evidence="3" id="KW-1185">Reference proteome</keyword>
<dbReference type="InterPro" id="IPR013670">
    <property type="entry name" value="EcoEI_R_C_dom"/>
</dbReference>
<organism evidence="2 3">
    <name type="scientific">Aeromonas sanarellii</name>
    <dbReference type="NCBI Taxonomy" id="633415"/>
    <lineage>
        <taxon>Bacteria</taxon>
        <taxon>Pseudomonadati</taxon>
        <taxon>Pseudomonadota</taxon>
        <taxon>Gammaproteobacteria</taxon>
        <taxon>Aeromonadales</taxon>
        <taxon>Aeromonadaceae</taxon>
        <taxon>Aeromonas</taxon>
    </lineage>
</organism>
<protein>
    <recommendedName>
        <fullName evidence="1">EcoEI R protein C-terminal domain-containing protein</fullName>
    </recommendedName>
</protein>
<proteinExistence type="predicted"/>
<dbReference type="Proteomes" id="UP000666661">
    <property type="component" value="Unassembled WGS sequence"/>
</dbReference>
<feature type="domain" description="EcoEI R protein C-terminal" evidence="1">
    <location>
        <begin position="14"/>
        <end position="117"/>
    </location>
</feature>
<gene>
    <name evidence="2" type="ORF">J8I01_12930</name>
</gene>
<evidence type="ECO:0000313" key="3">
    <source>
        <dbReference type="Proteomes" id="UP000666661"/>
    </source>
</evidence>
<comment type="caution">
    <text evidence="2">The sequence shown here is derived from an EMBL/GenBank/DDBJ whole genome shotgun (WGS) entry which is preliminary data.</text>
</comment>
<dbReference type="RefSeq" id="WP_209794258.1">
    <property type="nucleotide sequence ID" value="NZ_JAGIQF010000006.1"/>
</dbReference>
<name>A0ABS4B900_9GAMM</name>
<dbReference type="EMBL" id="JAGIQF010000006">
    <property type="protein sequence ID" value="MBP0603412.1"/>
    <property type="molecule type" value="Genomic_DNA"/>
</dbReference>
<dbReference type="Pfam" id="PF08463">
    <property type="entry name" value="EcoEI_R_C"/>
    <property type="match status" value="1"/>
</dbReference>